<sequence>MNKLQQFISSFFILIALNGCAMFTPPSGLDLSMTRPSVQGIYTVSMHPLVDAVEINQMHSWEISIATSKGIPVTGAQINFDGGMPQHLHGFPTHPRVTKELGGGRYRLDGVKFSMTGWWEMKVKIQSEQGNDAVTFNTVISSPTSFHGAVSAK</sequence>
<name>A0A3Q9BTV3_9BURK</name>
<dbReference type="EMBL" id="CP034464">
    <property type="protein sequence ID" value="AZP14359.1"/>
    <property type="molecule type" value="Genomic_DNA"/>
</dbReference>
<evidence type="ECO:0000259" key="1">
    <source>
        <dbReference type="Pfam" id="PF13115"/>
    </source>
</evidence>
<dbReference type="AlphaFoldDB" id="A0A3Q9BTV3"/>
<feature type="domain" description="YtkA-like" evidence="1">
    <location>
        <begin position="55"/>
        <end position="124"/>
    </location>
</feature>
<accession>A0A3Q9BTV3</accession>
<protein>
    <submittedName>
        <fullName evidence="2">Auxin-binding protein</fullName>
    </submittedName>
</protein>
<evidence type="ECO:0000313" key="3">
    <source>
        <dbReference type="Proteomes" id="UP000275663"/>
    </source>
</evidence>
<dbReference type="OrthoDB" id="330101at2"/>
<evidence type="ECO:0000313" key="2">
    <source>
        <dbReference type="EMBL" id="AZP14359.1"/>
    </source>
</evidence>
<reference evidence="2 3" key="1">
    <citation type="journal article" date="2011" name="Int. J. Syst. Evol. Microbiol.">
        <title>Description of Undibacterium oligocarboniphilum sp. nov., isolated from purified water, and Undibacterium pigrum strain CCUG 49012 as the type strain of Undibacterium parvum sp. nov., and emended descriptions of the genus Undibacterium and the species Undibacterium pigrum.</title>
        <authorList>
            <person name="Eder W."/>
            <person name="Wanner G."/>
            <person name="Ludwig W."/>
            <person name="Busse H.J."/>
            <person name="Ziemke-Kageler F."/>
            <person name="Lang E."/>
        </authorList>
    </citation>
    <scope>NUCLEOTIDE SEQUENCE [LARGE SCALE GENOMIC DNA]</scope>
    <source>
        <strain evidence="2 3">DSM 23061</strain>
    </source>
</reference>
<dbReference type="KEGG" id="upv:EJN92_02105"/>
<gene>
    <name evidence="2" type="ORF">EJN92_02105</name>
</gene>
<dbReference type="Proteomes" id="UP000275663">
    <property type="component" value="Chromosome"/>
</dbReference>
<dbReference type="Pfam" id="PF13115">
    <property type="entry name" value="YtkA"/>
    <property type="match status" value="1"/>
</dbReference>
<organism evidence="2 3">
    <name type="scientific">Undibacterium parvum</name>
    <dbReference type="NCBI Taxonomy" id="401471"/>
    <lineage>
        <taxon>Bacteria</taxon>
        <taxon>Pseudomonadati</taxon>
        <taxon>Pseudomonadota</taxon>
        <taxon>Betaproteobacteria</taxon>
        <taxon>Burkholderiales</taxon>
        <taxon>Oxalobacteraceae</taxon>
        <taxon>Undibacterium</taxon>
    </lineage>
</organism>
<keyword evidence="3" id="KW-1185">Reference proteome</keyword>
<proteinExistence type="predicted"/>
<dbReference type="InterPro" id="IPR032693">
    <property type="entry name" value="YtkA-like_dom"/>
</dbReference>